<evidence type="ECO:0000313" key="3">
    <source>
        <dbReference type="Proteomes" id="UP000595691"/>
    </source>
</evidence>
<evidence type="ECO:0000259" key="1">
    <source>
        <dbReference type="PROSITE" id="PS51186"/>
    </source>
</evidence>
<accession>A0ABX7E4M9</accession>
<dbReference type="InterPro" id="IPR016181">
    <property type="entry name" value="Acyl_CoA_acyltransferase"/>
</dbReference>
<dbReference type="PROSITE" id="PS51186">
    <property type="entry name" value="GNAT"/>
    <property type="match status" value="1"/>
</dbReference>
<dbReference type="Proteomes" id="UP000595691">
    <property type="component" value="Chromosome"/>
</dbReference>
<dbReference type="InterPro" id="IPR027365">
    <property type="entry name" value="GNAT_acetyltra_YdfB-like"/>
</dbReference>
<protein>
    <submittedName>
        <fullName evidence="2">GNAT family N-acetyltransferase</fullName>
    </submittedName>
</protein>
<reference evidence="2 3" key="1">
    <citation type="submission" date="2020-11" db="EMBL/GenBank/DDBJ databases">
        <title>Taxonomic evaluation of the Bacillus sporothermodurans group of bacteria based on whole genome sequences.</title>
        <authorList>
            <person name="Fiedler G."/>
            <person name="Herbstmann A.-D."/>
            <person name="Doll E."/>
            <person name="Wenning M."/>
            <person name="Brinks E."/>
            <person name="Kabisch J."/>
            <person name="Breitenwieser F."/>
            <person name="Lappann M."/>
            <person name="Boehnlein C."/>
            <person name="Franz C."/>
        </authorList>
    </citation>
    <scope>NUCLEOTIDE SEQUENCE [LARGE SCALE GENOMIC DNA]</scope>
    <source>
        <strain evidence="2 3">JCM 19841</strain>
    </source>
</reference>
<organism evidence="2 3">
    <name type="scientific">Heyndrickxia vini</name>
    <dbReference type="NCBI Taxonomy" id="1476025"/>
    <lineage>
        <taxon>Bacteria</taxon>
        <taxon>Bacillati</taxon>
        <taxon>Bacillota</taxon>
        <taxon>Bacilli</taxon>
        <taxon>Bacillales</taxon>
        <taxon>Bacillaceae</taxon>
        <taxon>Heyndrickxia</taxon>
    </lineage>
</organism>
<sequence>MYELQRNEYSKIRHLIKDIPTNPVINGVIDGHNRGRIYVDEHQIPSAAMLWAKNEMFYLIGNPNNKAFNSSVEKLIINKIKTEAISIGDDCFNLELYPYKGWEPMINFIFTNKLCIGERVPFEFDYNEYVRKTVDLNLTVPEHYQIEKIDRKLIKMDGEGIIEQEVLKFWETIDTFLEKGIGTAVINEGKIIGTCLSVFVSGTDFEIGINTYQTEHRGKGLATAMANRFIQICIERGGTPYWKTENFRKDSIAIANKLGFRQLNNYYVFYLPFHQFHA</sequence>
<keyword evidence="3" id="KW-1185">Reference proteome</keyword>
<dbReference type="InterPro" id="IPR000182">
    <property type="entry name" value="GNAT_dom"/>
</dbReference>
<proteinExistence type="predicted"/>
<evidence type="ECO:0000313" key="2">
    <source>
        <dbReference type="EMBL" id="QQZ10169.1"/>
    </source>
</evidence>
<feature type="domain" description="N-acetyltransferase" evidence="1">
    <location>
        <begin position="144"/>
        <end position="274"/>
    </location>
</feature>
<dbReference type="Gene3D" id="3.40.630.30">
    <property type="match status" value="1"/>
</dbReference>
<dbReference type="InterPro" id="IPR042573">
    <property type="entry name" value="GNAT_acetyltra_N"/>
</dbReference>
<dbReference type="PANTHER" id="PTHR31143:SF2">
    <property type="entry name" value="FR47-LIKE DOMAIN-CONTAINING PROTEIN-RELATED"/>
    <property type="match status" value="1"/>
</dbReference>
<dbReference type="Pfam" id="PF12746">
    <property type="entry name" value="GNAT_acetyltran"/>
    <property type="match status" value="1"/>
</dbReference>
<gene>
    <name evidence="2" type="ORF">I5776_04200</name>
</gene>
<dbReference type="EMBL" id="CP065425">
    <property type="protein sequence ID" value="QQZ10169.1"/>
    <property type="molecule type" value="Genomic_DNA"/>
</dbReference>
<name>A0ABX7E4M9_9BACI</name>
<dbReference type="CDD" id="cd04301">
    <property type="entry name" value="NAT_SF"/>
    <property type="match status" value="1"/>
</dbReference>
<dbReference type="Gene3D" id="3.40.630.110">
    <property type="entry name" value="GNAT acetyltransferase-like"/>
    <property type="match status" value="1"/>
</dbReference>
<dbReference type="SUPFAM" id="SSF55729">
    <property type="entry name" value="Acyl-CoA N-acyltransferases (Nat)"/>
    <property type="match status" value="1"/>
</dbReference>
<dbReference type="PANTHER" id="PTHR31143">
    <property type="match status" value="1"/>
</dbReference>
<dbReference type="RefSeq" id="WP_202779115.1">
    <property type="nucleotide sequence ID" value="NZ_CP065425.1"/>
</dbReference>